<dbReference type="Proteomes" id="UP000244677">
    <property type="component" value="Chromosome"/>
</dbReference>
<name>A0A2S1LSV9_9FLAO</name>
<dbReference type="EMBL" id="CP020919">
    <property type="protein sequence ID" value="AWG26762.1"/>
    <property type="molecule type" value="Genomic_DNA"/>
</dbReference>
<proteinExistence type="predicted"/>
<keyword evidence="2" id="KW-1185">Reference proteome</keyword>
<dbReference type="AlphaFoldDB" id="A0A2S1LSV9"/>
<protein>
    <submittedName>
        <fullName evidence="1">Uncharacterized protein</fullName>
    </submittedName>
</protein>
<dbReference type="KEGG" id="fki:FK004_16760"/>
<accession>A0A2S1LSV9</accession>
<organism evidence="1 2">
    <name type="scientific">Flavobacterium kingsejongi</name>
    <dbReference type="NCBI Taxonomy" id="1678728"/>
    <lineage>
        <taxon>Bacteria</taxon>
        <taxon>Pseudomonadati</taxon>
        <taxon>Bacteroidota</taxon>
        <taxon>Flavobacteriia</taxon>
        <taxon>Flavobacteriales</taxon>
        <taxon>Flavobacteriaceae</taxon>
        <taxon>Flavobacterium</taxon>
    </lineage>
</organism>
<evidence type="ECO:0000313" key="1">
    <source>
        <dbReference type="EMBL" id="AWG26762.1"/>
    </source>
</evidence>
<sequence>MLILNNEEAKAQSVKVYPTVISGQAQVTAPNNATDGNLTTSATLTANSGVLGVGATTGYIELEYPTTLPANTTSYIKITTQENLLSPLLGGSLGNLLSTVLGTVLIGNQEFSVEAKNGTTTVQLNESSNNGFSTVRSRILVNANNEYFIAITPSLPYNRIRVTNRYLALLGLAQDRTLQVYDAYYISGSSGNDCGIASATAFDGSGLTWISSM</sequence>
<reference evidence="1 2" key="1">
    <citation type="submission" date="2017-04" db="EMBL/GenBank/DDBJ databases">
        <title>Complete genome sequence of Flavobacterium kingsejong AJ004.</title>
        <authorList>
            <person name="Lee P.C."/>
        </authorList>
    </citation>
    <scope>NUCLEOTIDE SEQUENCE [LARGE SCALE GENOMIC DNA]</scope>
    <source>
        <strain evidence="1 2">AJ004</strain>
    </source>
</reference>
<gene>
    <name evidence="1" type="ORF">FK004_16760</name>
</gene>
<evidence type="ECO:0000313" key="2">
    <source>
        <dbReference type="Proteomes" id="UP000244677"/>
    </source>
</evidence>